<evidence type="ECO:0000256" key="1">
    <source>
        <dbReference type="SAM" id="MobiDB-lite"/>
    </source>
</evidence>
<evidence type="ECO:0008006" key="4">
    <source>
        <dbReference type="Google" id="ProtNLM"/>
    </source>
</evidence>
<dbReference type="OrthoDB" id="7477461at2"/>
<reference evidence="2 3" key="1">
    <citation type="submission" date="2016-11" db="EMBL/GenBank/DDBJ databases">
        <authorList>
            <person name="Jaros S."/>
            <person name="Januszkiewicz K."/>
            <person name="Wedrychowicz H."/>
        </authorList>
    </citation>
    <scope>NUCLEOTIDE SEQUENCE [LARGE SCALE GENOMIC DNA]</scope>
    <source>
        <strain evidence="2 3">DSM 29431</strain>
    </source>
</reference>
<feature type="compositionally biased region" description="Basic and acidic residues" evidence="1">
    <location>
        <begin position="29"/>
        <end position="38"/>
    </location>
</feature>
<evidence type="ECO:0000313" key="2">
    <source>
        <dbReference type="EMBL" id="SHI08470.1"/>
    </source>
</evidence>
<protein>
    <recommendedName>
        <fullName evidence="4">Stability/partitioning determinant</fullName>
    </recommendedName>
</protein>
<dbReference type="AlphaFoldDB" id="A0A1M5Y8R3"/>
<feature type="region of interest" description="Disordered" evidence="1">
    <location>
        <begin position="1"/>
        <end position="74"/>
    </location>
</feature>
<proteinExistence type="predicted"/>
<keyword evidence="3" id="KW-1185">Reference proteome</keyword>
<dbReference type="Proteomes" id="UP000184221">
    <property type="component" value="Unassembled WGS sequence"/>
</dbReference>
<sequence>MTKERASLGFDDELDAFNPSEWSPRKPKSANDRPKPEAARQIAQASGFQSREPVKEKAVNTQRRRRTGRNAQFNIKAKPETIDAFCAIADGQGWGLGETLEYAVALLNEKYGAR</sequence>
<dbReference type="EMBL" id="FQXC01000014">
    <property type="protein sequence ID" value="SHI08470.1"/>
    <property type="molecule type" value="Genomic_DNA"/>
</dbReference>
<accession>A0A1M5Y8R3</accession>
<organism evidence="2 3">
    <name type="scientific">Marivita hallyeonensis</name>
    <dbReference type="NCBI Taxonomy" id="996342"/>
    <lineage>
        <taxon>Bacteria</taxon>
        <taxon>Pseudomonadati</taxon>
        <taxon>Pseudomonadota</taxon>
        <taxon>Alphaproteobacteria</taxon>
        <taxon>Rhodobacterales</taxon>
        <taxon>Roseobacteraceae</taxon>
        <taxon>Marivita</taxon>
    </lineage>
</organism>
<gene>
    <name evidence="2" type="ORF">SAMN05443551_0163</name>
</gene>
<name>A0A1M5Y8R3_9RHOB</name>
<evidence type="ECO:0000313" key="3">
    <source>
        <dbReference type="Proteomes" id="UP000184221"/>
    </source>
</evidence>
<dbReference type="STRING" id="996342.SAMN05443551_0163"/>
<dbReference type="RefSeq" id="WP_072780246.1">
    <property type="nucleotide sequence ID" value="NZ_FQXC01000014.1"/>
</dbReference>